<evidence type="ECO:0000259" key="10">
    <source>
        <dbReference type="PROSITE" id="PS51379"/>
    </source>
</evidence>
<feature type="compositionally biased region" description="Low complexity" evidence="9">
    <location>
        <begin position="464"/>
        <end position="475"/>
    </location>
</feature>
<evidence type="ECO:0000256" key="9">
    <source>
        <dbReference type="SAM" id="MobiDB-lite"/>
    </source>
</evidence>
<dbReference type="GO" id="GO:0022900">
    <property type="term" value="P:electron transport chain"/>
    <property type="evidence" value="ECO:0007669"/>
    <property type="project" value="UniProtKB-UniRule"/>
</dbReference>
<dbReference type="PANTHER" id="PTHR43034:SF2">
    <property type="entry name" value="ION-TRANSLOCATING OXIDOREDUCTASE COMPLEX SUBUNIT C"/>
    <property type="match status" value="1"/>
</dbReference>
<evidence type="ECO:0000256" key="5">
    <source>
        <dbReference type="ARBA" id="ARBA00022982"/>
    </source>
</evidence>
<keyword evidence="5 8" id="KW-0249">Electron transport</keyword>
<evidence type="ECO:0000256" key="3">
    <source>
        <dbReference type="ARBA" id="ARBA00022723"/>
    </source>
</evidence>
<gene>
    <name evidence="8" type="primary">rnfC</name>
    <name evidence="11" type="ORF">TAO_0991</name>
</gene>
<comment type="cofactor">
    <cofactor evidence="8">
        <name>[4Fe-4S] cluster</name>
        <dbReference type="ChEBI" id="CHEBI:49883"/>
    </cofactor>
    <text evidence="8">Binds 2 [4Fe-4S] clusters per subunit.</text>
</comment>
<evidence type="ECO:0000256" key="7">
    <source>
        <dbReference type="ARBA" id="ARBA00023014"/>
    </source>
</evidence>
<evidence type="ECO:0000313" key="12">
    <source>
        <dbReference type="Proteomes" id="UP000243679"/>
    </source>
</evidence>
<evidence type="ECO:0000256" key="2">
    <source>
        <dbReference type="ARBA" id="ARBA00022485"/>
    </source>
</evidence>
<feature type="binding site" evidence="8">
    <location>
        <position position="411"/>
    </location>
    <ligand>
        <name>[4Fe-4S] cluster</name>
        <dbReference type="ChEBI" id="CHEBI:49883"/>
        <label>2</label>
    </ligand>
</feature>
<dbReference type="Pfam" id="PF01512">
    <property type="entry name" value="Complex1_51K"/>
    <property type="match status" value="1"/>
</dbReference>
<keyword evidence="7 8" id="KW-0411">Iron-sulfur</keyword>
<keyword evidence="8" id="KW-0997">Cell inner membrane</keyword>
<evidence type="ECO:0000256" key="8">
    <source>
        <dbReference type="HAMAP-Rule" id="MF_00461"/>
    </source>
</evidence>
<feature type="binding site" evidence="8">
    <location>
        <position position="372"/>
    </location>
    <ligand>
        <name>[4Fe-4S] cluster</name>
        <dbReference type="ChEBI" id="CHEBI:49883"/>
        <label>1</label>
    </ligand>
</feature>
<dbReference type="KEGG" id="ntt:TAO_0991"/>
<dbReference type="EMBL" id="AP014836">
    <property type="protein sequence ID" value="BAW80361.1"/>
    <property type="molecule type" value="Genomic_DNA"/>
</dbReference>
<evidence type="ECO:0000313" key="11">
    <source>
        <dbReference type="EMBL" id="BAW80361.1"/>
    </source>
</evidence>
<dbReference type="InterPro" id="IPR017900">
    <property type="entry name" value="4Fe4S_Fe_S_CS"/>
</dbReference>
<dbReference type="AlphaFoldDB" id="A0A1Q2SML2"/>
<dbReference type="InterPro" id="IPR011538">
    <property type="entry name" value="Nuo51_FMN-bd"/>
</dbReference>
<feature type="region of interest" description="Disordered" evidence="9">
    <location>
        <begin position="457"/>
        <end position="490"/>
    </location>
</feature>
<sequence>MKARQLWSFFGGLTLPDGKNQSTQVPITQADLPEYLIFPLQQPTGNLLIPVVKIGDIVLKGEVVAKAQDNLSVPVHASSSGKVIGIENLPILHPSGLQAPCIIIETDGKETWIDRYPFKDYQQLDPSYLRNLIREMGIIGLGGAGFPTFIKLNSGAKAQVQTLIINGAESEPYISCDDLLMRERAHEIIQGIAILRHALQACHCLMGIEDNKPEAYAALTAAVTTGIEIIKIPTRYPAGGEKQLIKTLTGKEVTSRGLPIDIGVVCHNVGTAAAVYRAIHLGQPLTSRIITVTGSAIDRPKNLEVLLGTPIYHLLNQCRVDQRRINHLIIGGPMMGFTLNDINLPVVKTTNCLLVGIPEPNKSTPVMPCIRCGACAEVCPAHLLPQQLYWYTKAKELDKAQDYHLFDCIECGCCAYVCPSHIPLVHYYRYAKSEIQAQKQEQEQAHRARQRYEFRHRRLEQEQQEQAARQQMQKASLSPSASEDKKRALIQAAVERARSKRIAQKEKLN</sequence>
<dbReference type="InterPro" id="IPR010208">
    <property type="entry name" value="Ion_transpt_RnfC/RsxC"/>
</dbReference>
<dbReference type="Gene3D" id="3.30.70.20">
    <property type="match status" value="1"/>
</dbReference>
<name>A0A1Q2SML2_9GAMM</name>
<dbReference type="PANTHER" id="PTHR43034">
    <property type="entry name" value="ION-TRANSLOCATING OXIDOREDUCTASE COMPLEX SUBUNIT C"/>
    <property type="match status" value="1"/>
</dbReference>
<feature type="binding site" evidence="8">
    <location>
        <position position="408"/>
    </location>
    <ligand>
        <name>[4Fe-4S] cluster</name>
        <dbReference type="ChEBI" id="CHEBI:49883"/>
        <label>2</label>
    </ligand>
</feature>
<keyword evidence="8" id="KW-1278">Translocase</keyword>
<feature type="domain" description="4Fe-4S ferredoxin-type" evidence="10">
    <location>
        <begin position="399"/>
        <end position="428"/>
    </location>
</feature>
<dbReference type="GO" id="GO:0051539">
    <property type="term" value="F:4 iron, 4 sulfur cluster binding"/>
    <property type="evidence" value="ECO:0007669"/>
    <property type="project" value="UniProtKB-KW"/>
</dbReference>
<dbReference type="Pfam" id="PF12838">
    <property type="entry name" value="Fer4_7"/>
    <property type="match status" value="1"/>
</dbReference>
<dbReference type="Gene3D" id="3.40.50.11540">
    <property type="entry name" value="NADH-ubiquinone oxidoreductase 51kDa subunit"/>
    <property type="match status" value="1"/>
</dbReference>
<comment type="function">
    <text evidence="8">Part of a membrane-bound complex that couples electron transfer with translocation of ions across the membrane.</text>
</comment>
<keyword evidence="8" id="KW-1003">Cell membrane</keyword>
<feature type="domain" description="4Fe-4S ferredoxin-type" evidence="10">
    <location>
        <begin position="356"/>
        <end position="389"/>
    </location>
</feature>
<comment type="similarity">
    <text evidence="8">Belongs to the 4Fe4S bacterial-type ferredoxin family. RnfC subfamily.</text>
</comment>
<dbReference type="InterPro" id="IPR037225">
    <property type="entry name" value="Nuo51_FMN-bd_sf"/>
</dbReference>
<dbReference type="SUPFAM" id="SSF46548">
    <property type="entry name" value="alpha-helical ferredoxin"/>
    <property type="match status" value="1"/>
</dbReference>
<dbReference type="PROSITE" id="PS00198">
    <property type="entry name" value="4FE4S_FER_1"/>
    <property type="match status" value="1"/>
</dbReference>
<feature type="binding site" evidence="8">
    <location>
        <position position="379"/>
    </location>
    <ligand>
        <name>[4Fe-4S] cluster</name>
        <dbReference type="ChEBI" id="CHEBI:49883"/>
        <label>2</label>
    </ligand>
</feature>
<dbReference type="InterPro" id="IPR026902">
    <property type="entry name" value="RnfC_N"/>
</dbReference>
<feature type="binding site" evidence="8">
    <location>
        <position position="414"/>
    </location>
    <ligand>
        <name>[4Fe-4S] cluster</name>
        <dbReference type="ChEBI" id="CHEBI:49883"/>
        <label>2</label>
    </ligand>
</feature>
<dbReference type="GO" id="GO:0009055">
    <property type="term" value="F:electron transfer activity"/>
    <property type="evidence" value="ECO:0007669"/>
    <property type="project" value="InterPro"/>
</dbReference>
<dbReference type="InterPro" id="IPR017896">
    <property type="entry name" value="4Fe4S_Fe-S-bd"/>
</dbReference>
<dbReference type="Pfam" id="PF13375">
    <property type="entry name" value="RnfC_N"/>
    <property type="match status" value="1"/>
</dbReference>
<keyword evidence="3 8" id="KW-0479">Metal-binding</keyword>
<feature type="binding site" evidence="8">
    <location>
        <position position="369"/>
    </location>
    <ligand>
        <name>[4Fe-4S] cluster</name>
        <dbReference type="ChEBI" id="CHEBI:49883"/>
        <label>1</label>
    </ligand>
</feature>
<proteinExistence type="inferred from homology"/>
<organism evidence="11 12">
    <name type="scientific">Candidatus Nitrosoglobus terrae</name>
    <dbReference type="NCBI Taxonomy" id="1630141"/>
    <lineage>
        <taxon>Bacteria</taxon>
        <taxon>Pseudomonadati</taxon>
        <taxon>Pseudomonadota</taxon>
        <taxon>Gammaproteobacteria</taxon>
        <taxon>Chromatiales</taxon>
        <taxon>Chromatiaceae</taxon>
        <taxon>Candidatus Nitrosoglobus</taxon>
    </lineage>
</organism>
<dbReference type="GO" id="GO:0005886">
    <property type="term" value="C:plasma membrane"/>
    <property type="evidence" value="ECO:0007669"/>
    <property type="project" value="UniProtKB-SubCell"/>
</dbReference>
<reference evidence="11 12" key="1">
    <citation type="journal article" date="2017" name="ISME J.">
        <title>An acid-tolerant ammonia-oxidizing ?-proteobacterium from soil.</title>
        <authorList>
            <person name="Hayatsu M."/>
            <person name="Tago K."/>
            <person name="Uchiyama I."/>
            <person name="Toyoda A."/>
            <person name="Wang Y."/>
            <person name="Shimomura Y."/>
            <person name="Okubo T."/>
            <person name="Kurisu F."/>
            <person name="Hirono Y."/>
            <person name="Nonaka K."/>
            <person name="Akiyama H."/>
            <person name="Itoh T."/>
            <person name="Takami H."/>
        </authorList>
    </citation>
    <scope>NUCLEOTIDE SEQUENCE [LARGE SCALE GENOMIC DNA]</scope>
    <source>
        <strain evidence="11 12">TAO100</strain>
    </source>
</reference>
<keyword evidence="1 8" id="KW-0813">Transport</keyword>
<keyword evidence="4 8" id="KW-0677">Repeat</keyword>
<accession>A0A1Q2SML2</accession>
<dbReference type="HAMAP" id="MF_00461">
    <property type="entry name" value="RsxC_RnfC"/>
    <property type="match status" value="1"/>
</dbReference>
<keyword evidence="6 8" id="KW-0408">Iron</keyword>
<keyword evidence="2 8" id="KW-0004">4Fe-4S</keyword>
<comment type="subunit">
    <text evidence="8">The complex is composed of six subunits: RnfA, RnfB, RnfC, RnfD, RnfE and RnfG.</text>
</comment>
<evidence type="ECO:0000256" key="6">
    <source>
        <dbReference type="ARBA" id="ARBA00023004"/>
    </source>
</evidence>
<dbReference type="NCBIfam" id="TIGR01945">
    <property type="entry name" value="rnfC"/>
    <property type="match status" value="1"/>
</dbReference>
<feature type="binding site" evidence="8">
    <location>
        <position position="375"/>
    </location>
    <ligand>
        <name>[4Fe-4S] cluster</name>
        <dbReference type="ChEBI" id="CHEBI:49883"/>
        <label>1</label>
    </ligand>
</feature>
<comment type="subcellular location">
    <subcellularLocation>
        <location evidence="8">Cell inner membrane</location>
        <topology evidence="8">Peripheral membrane protein</topology>
    </subcellularLocation>
</comment>
<dbReference type="EC" id="7.-.-.-" evidence="8"/>
<feature type="binding site" evidence="8">
    <location>
        <position position="418"/>
    </location>
    <ligand>
        <name>[4Fe-4S] cluster</name>
        <dbReference type="ChEBI" id="CHEBI:49883"/>
        <label>1</label>
    </ligand>
</feature>
<evidence type="ECO:0000256" key="1">
    <source>
        <dbReference type="ARBA" id="ARBA00022448"/>
    </source>
</evidence>
<dbReference type="FunFam" id="3.30.70.20:FF:000044">
    <property type="entry name" value="Ion-translocating oxidoreductase complex subunit C"/>
    <property type="match status" value="1"/>
</dbReference>
<dbReference type="OrthoDB" id="9767754at2"/>
<keyword evidence="8" id="KW-0472">Membrane</keyword>
<dbReference type="SUPFAM" id="SSF142019">
    <property type="entry name" value="Nqo1 FMN-binding domain-like"/>
    <property type="match status" value="1"/>
</dbReference>
<evidence type="ECO:0000256" key="4">
    <source>
        <dbReference type="ARBA" id="ARBA00022737"/>
    </source>
</evidence>
<dbReference type="GO" id="GO:0046872">
    <property type="term" value="F:metal ion binding"/>
    <property type="evidence" value="ECO:0007669"/>
    <property type="project" value="UniProtKB-KW"/>
</dbReference>
<dbReference type="NCBIfam" id="NF003454">
    <property type="entry name" value="PRK05035.1"/>
    <property type="match status" value="1"/>
</dbReference>
<dbReference type="RefSeq" id="WP_096526912.1">
    <property type="nucleotide sequence ID" value="NZ_AP014836.1"/>
</dbReference>
<keyword evidence="12" id="KW-1185">Reference proteome</keyword>
<protein>
    <recommendedName>
        <fullName evidence="8">Ion-translocating oxidoreductase complex subunit C</fullName>
        <ecNumber evidence="8">7.-.-.-</ecNumber>
    </recommendedName>
    <alternativeName>
        <fullName evidence="8">Rnf electron transport complex subunit C</fullName>
    </alternativeName>
</protein>
<dbReference type="PROSITE" id="PS51379">
    <property type="entry name" value="4FE4S_FER_2"/>
    <property type="match status" value="2"/>
</dbReference>
<dbReference type="Proteomes" id="UP000243679">
    <property type="component" value="Chromosome"/>
</dbReference>